<proteinExistence type="predicted"/>
<accession>A0A1Y2IK94</accession>
<dbReference type="EMBL" id="KZ084119">
    <property type="protein sequence ID" value="OSD00332.1"/>
    <property type="molecule type" value="Genomic_DNA"/>
</dbReference>
<dbReference type="AlphaFoldDB" id="A0A1Y2IK94"/>
<keyword evidence="2" id="KW-1185">Reference proteome</keyword>
<reference evidence="1 2" key="1">
    <citation type="journal article" date="2015" name="Biotechnol. Biofuels">
        <title>Enhanced degradation of softwood versus hardwood by the white-rot fungus Pycnoporus coccineus.</title>
        <authorList>
            <person name="Couturier M."/>
            <person name="Navarro D."/>
            <person name="Chevret D."/>
            <person name="Henrissat B."/>
            <person name="Piumi F."/>
            <person name="Ruiz-Duenas F.J."/>
            <person name="Martinez A.T."/>
            <person name="Grigoriev I.V."/>
            <person name="Riley R."/>
            <person name="Lipzen A."/>
            <person name="Berrin J.G."/>
            <person name="Master E.R."/>
            <person name="Rosso M.N."/>
        </authorList>
    </citation>
    <scope>NUCLEOTIDE SEQUENCE [LARGE SCALE GENOMIC DNA]</scope>
    <source>
        <strain evidence="1 2">BRFM310</strain>
    </source>
</reference>
<organism evidence="1 2">
    <name type="scientific">Trametes coccinea (strain BRFM310)</name>
    <name type="common">Pycnoporus coccineus</name>
    <dbReference type="NCBI Taxonomy" id="1353009"/>
    <lineage>
        <taxon>Eukaryota</taxon>
        <taxon>Fungi</taxon>
        <taxon>Dikarya</taxon>
        <taxon>Basidiomycota</taxon>
        <taxon>Agaricomycotina</taxon>
        <taxon>Agaricomycetes</taxon>
        <taxon>Polyporales</taxon>
        <taxon>Polyporaceae</taxon>
        <taxon>Trametes</taxon>
    </lineage>
</organism>
<protein>
    <submittedName>
        <fullName evidence="1">Uncharacterized protein</fullName>
    </submittedName>
</protein>
<dbReference type="Proteomes" id="UP000193067">
    <property type="component" value="Unassembled WGS sequence"/>
</dbReference>
<evidence type="ECO:0000313" key="1">
    <source>
        <dbReference type="EMBL" id="OSD00332.1"/>
    </source>
</evidence>
<evidence type="ECO:0000313" key="2">
    <source>
        <dbReference type="Proteomes" id="UP000193067"/>
    </source>
</evidence>
<name>A0A1Y2IK94_TRAC3</name>
<sequence length="162" mass="17890">MSTRRLARALASNHRLESDHVVDLTDLVLSDYMPLHITSDCPGPAHQASVMPRSIVGAILAVQVQQLNVLGPQAQRSLLVASQNRSHPSGFPMMRMMHVCNTVYILPSFLPGLRRRPANASPVIVNARQCRGRALRVLCRFGDSHLRTPPSFSPHARGRVEC</sequence>
<gene>
    <name evidence="1" type="ORF">PYCCODRAFT_699482</name>
</gene>